<sequence>MVKYLYRYSLESNNPTDNDDGDLWEDENQCFDFVALNIGKENAYNWDLFEAPEREVLYLWRDGEFENKRRFLVKLEIISRFDAIELEEDDEPGDF</sequence>
<organism evidence="1">
    <name type="scientific">Podoviridae sp. ct4s49</name>
    <dbReference type="NCBI Taxonomy" id="2823555"/>
    <lineage>
        <taxon>Viruses</taxon>
        <taxon>Duplodnaviria</taxon>
        <taxon>Heunggongvirae</taxon>
        <taxon>Uroviricota</taxon>
        <taxon>Caudoviricetes</taxon>
    </lineage>
</organism>
<accession>A0A8S5LE73</accession>
<name>A0A8S5LE73_9CAUD</name>
<proteinExistence type="predicted"/>
<evidence type="ECO:0000313" key="1">
    <source>
        <dbReference type="EMBL" id="DAD68333.1"/>
    </source>
</evidence>
<reference evidence="1" key="1">
    <citation type="journal article" date="2021" name="Proc. Natl. Acad. Sci. U.S.A.">
        <title>A Catalog of Tens of Thousands of Viruses from Human Metagenomes Reveals Hidden Associations with Chronic Diseases.</title>
        <authorList>
            <person name="Tisza M.J."/>
            <person name="Buck C.B."/>
        </authorList>
    </citation>
    <scope>NUCLEOTIDE SEQUENCE</scope>
    <source>
        <strain evidence="1">Ct4s49</strain>
    </source>
</reference>
<dbReference type="EMBL" id="BK014699">
    <property type="protein sequence ID" value="DAD68333.1"/>
    <property type="molecule type" value="Genomic_DNA"/>
</dbReference>
<protein>
    <submittedName>
        <fullName evidence="1">Uncharacterized protein</fullName>
    </submittedName>
</protein>